<dbReference type="AlphaFoldDB" id="K0JSJ5"/>
<dbReference type="KEGG" id="sesp:BN6_33580"/>
<dbReference type="HOGENOM" id="CLU_2318434_0_0_11"/>
<keyword evidence="2" id="KW-1185">Reference proteome</keyword>
<evidence type="ECO:0000313" key="1">
    <source>
        <dbReference type="EMBL" id="CCH30660.1"/>
    </source>
</evidence>
<reference evidence="1 2" key="1">
    <citation type="journal article" date="2012" name="BMC Genomics">
        <title>Complete genome sequence of Saccharothrix espanaensis DSM 44229T and comparison to the other completely sequenced Pseudonocardiaceae.</title>
        <authorList>
            <person name="Strobel T."/>
            <person name="Al-Dilaimi A."/>
            <person name="Blom J."/>
            <person name="Gessner A."/>
            <person name="Kalinowski J."/>
            <person name="Luzhetska M."/>
            <person name="Puhler A."/>
            <person name="Szczepanowski R."/>
            <person name="Bechthold A."/>
            <person name="Ruckert C."/>
        </authorList>
    </citation>
    <scope>NUCLEOTIDE SEQUENCE [LARGE SCALE GENOMIC DNA]</scope>
    <source>
        <strain evidence="2">ATCC 51144 / DSM 44229 / JCM 9112 / NBRC 15066 / NRRL 15764</strain>
    </source>
</reference>
<organism evidence="1 2">
    <name type="scientific">Saccharothrix espanaensis (strain ATCC 51144 / DSM 44229 / JCM 9112 / NBRC 15066 / NRRL 15764)</name>
    <dbReference type="NCBI Taxonomy" id="1179773"/>
    <lineage>
        <taxon>Bacteria</taxon>
        <taxon>Bacillati</taxon>
        <taxon>Actinomycetota</taxon>
        <taxon>Actinomycetes</taxon>
        <taxon>Pseudonocardiales</taxon>
        <taxon>Pseudonocardiaceae</taxon>
        <taxon>Saccharothrix</taxon>
    </lineage>
</organism>
<gene>
    <name evidence="1" type="ordered locus">BN6_33580</name>
</gene>
<evidence type="ECO:0000313" key="2">
    <source>
        <dbReference type="Proteomes" id="UP000006281"/>
    </source>
</evidence>
<sequence>MVVVFLEHRFRLFKQTIGWTTLKTRNPDTSGSWTRLLLVAHTQLLPRTSIFIPPQCCRRVRRAGLCLPSIAVRQQSEGAHYLLEVTERGLDRGRRAPLP</sequence>
<name>K0JSJ5_SACES</name>
<proteinExistence type="predicted"/>
<protein>
    <submittedName>
        <fullName evidence="1">Uncharacterized protein</fullName>
    </submittedName>
</protein>
<accession>K0JSJ5</accession>
<dbReference type="EMBL" id="HE804045">
    <property type="protein sequence ID" value="CCH30660.1"/>
    <property type="molecule type" value="Genomic_DNA"/>
</dbReference>
<dbReference type="Proteomes" id="UP000006281">
    <property type="component" value="Chromosome"/>
</dbReference>